<dbReference type="GO" id="GO:0005654">
    <property type="term" value="C:nucleoplasm"/>
    <property type="evidence" value="ECO:0007669"/>
    <property type="project" value="TreeGrafter"/>
</dbReference>
<comment type="similarity">
    <text evidence="2">Belongs to the NOC2 family.</text>
</comment>
<evidence type="ECO:0000256" key="2">
    <source>
        <dbReference type="ARBA" id="ARBA00005907"/>
    </source>
</evidence>
<dbReference type="Pfam" id="PF03715">
    <property type="entry name" value="Noc2"/>
    <property type="match status" value="1"/>
</dbReference>
<dbReference type="InterPro" id="IPR005343">
    <property type="entry name" value="Noc2"/>
</dbReference>
<dbReference type="GO" id="GO:0030691">
    <property type="term" value="C:Noc2p-Noc3p complex"/>
    <property type="evidence" value="ECO:0007669"/>
    <property type="project" value="TreeGrafter"/>
</dbReference>
<dbReference type="EMBL" id="BSYO01000010">
    <property type="protein sequence ID" value="GMH10529.1"/>
    <property type="molecule type" value="Genomic_DNA"/>
</dbReference>
<evidence type="ECO:0008006" key="8">
    <source>
        <dbReference type="Google" id="ProtNLM"/>
    </source>
</evidence>
<feature type="region of interest" description="Disordered" evidence="5">
    <location>
        <begin position="28"/>
        <end position="50"/>
    </location>
</feature>
<gene>
    <name evidence="6" type="ORF">Nepgr_012370</name>
</gene>
<dbReference type="GO" id="GO:0042273">
    <property type="term" value="P:ribosomal large subunit biogenesis"/>
    <property type="evidence" value="ECO:0007669"/>
    <property type="project" value="TreeGrafter"/>
</dbReference>
<dbReference type="GO" id="GO:0005730">
    <property type="term" value="C:nucleolus"/>
    <property type="evidence" value="ECO:0007669"/>
    <property type="project" value="TreeGrafter"/>
</dbReference>
<protein>
    <recommendedName>
        <fullName evidence="8">Nucleolar complex protein 2 homolog</fullName>
    </recommendedName>
</protein>
<feature type="coiled-coil region" evidence="4">
    <location>
        <begin position="121"/>
        <end position="153"/>
    </location>
</feature>
<comment type="caution">
    <text evidence="6">The sequence shown here is derived from an EMBL/GenBank/DDBJ whole genome shotgun (WGS) entry which is preliminary data.</text>
</comment>
<keyword evidence="3" id="KW-0539">Nucleus</keyword>
<dbReference type="GO" id="GO:0030690">
    <property type="term" value="C:Noc1p-Noc2p complex"/>
    <property type="evidence" value="ECO:0007669"/>
    <property type="project" value="TreeGrafter"/>
</dbReference>
<evidence type="ECO:0000256" key="5">
    <source>
        <dbReference type="SAM" id="MobiDB-lite"/>
    </source>
</evidence>
<name>A0AAD3XN24_NEPGR</name>
<dbReference type="PANTHER" id="PTHR12687:SF8">
    <property type="entry name" value="PROTEIN REBELOTE"/>
    <property type="match status" value="1"/>
</dbReference>
<organism evidence="6 7">
    <name type="scientific">Nepenthes gracilis</name>
    <name type="common">Slender pitcher plant</name>
    <dbReference type="NCBI Taxonomy" id="150966"/>
    <lineage>
        <taxon>Eukaryota</taxon>
        <taxon>Viridiplantae</taxon>
        <taxon>Streptophyta</taxon>
        <taxon>Embryophyta</taxon>
        <taxon>Tracheophyta</taxon>
        <taxon>Spermatophyta</taxon>
        <taxon>Magnoliopsida</taxon>
        <taxon>eudicotyledons</taxon>
        <taxon>Gunneridae</taxon>
        <taxon>Pentapetalae</taxon>
        <taxon>Caryophyllales</taxon>
        <taxon>Nepenthaceae</taxon>
        <taxon>Nepenthes</taxon>
    </lineage>
</organism>
<evidence type="ECO:0000256" key="3">
    <source>
        <dbReference type="ARBA" id="ARBA00023242"/>
    </source>
</evidence>
<accession>A0AAD3XN24</accession>
<keyword evidence="7" id="KW-1185">Reference proteome</keyword>
<evidence type="ECO:0000313" key="7">
    <source>
        <dbReference type="Proteomes" id="UP001279734"/>
    </source>
</evidence>
<dbReference type="Proteomes" id="UP001279734">
    <property type="component" value="Unassembled WGS sequence"/>
</dbReference>
<dbReference type="PANTHER" id="PTHR12687">
    <property type="entry name" value="NUCLEOLAR COMPLEX 2 AND RAD4-RELATED"/>
    <property type="match status" value="1"/>
</dbReference>
<feature type="region of interest" description="Disordered" evidence="5">
    <location>
        <begin position="661"/>
        <end position="693"/>
    </location>
</feature>
<feature type="compositionally biased region" description="Low complexity" evidence="5">
    <location>
        <begin position="41"/>
        <end position="50"/>
    </location>
</feature>
<evidence type="ECO:0000256" key="4">
    <source>
        <dbReference type="SAM" id="Coils"/>
    </source>
</evidence>
<evidence type="ECO:0000313" key="6">
    <source>
        <dbReference type="EMBL" id="GMH10529.1"/>
    </source>
</evidence>
<evidence type="ECO:0000256" key="1">
    <source>
        <dbReference type="ARBA" id="ARBA00004123"/>
    </source>
</evidence>
<dbReference type="AlphaFoldDB" id="A0AAD3XN24"/>
<feature type="compositionally biased region" description="Basic and acidic residues" evidence="5">
    <location>
        <begin position="682"/>
        <end position="693"/>
    </location>
</feature>
<comment type="subcellular location">
    <subcellularLocation>
        <location evidence="1">Nucleus</location>
    </subcellularLocation>
</comment>
<keyword evidence="4" id="KW-0175">Coiled coil</keyword>
<sequence length="693" mass="78814">MGKLGKKARKFAKKNLQSVLRRKRKLNSMFKKKNASRDDQGGVVDQAGDTDGLFHERSKVNRKINENLEDASLNVLSSEDDIALAEDVSDSDGFLSEDSTGPYVGDNDSESFLEENDQDSALSLQNQKVQLELEKQMEKLERLRQKYSDEDGMRDHVMQSVNGYISASDGGRLLTSSIINSWCQTITRQQSFTVLPCLLNAYRAACHYGAESTDGHGSVSSPMFQNSETFVSILMFMLREGDGIFRSQLNIPSNNFKIEGMLKFENTLNWKQLKPMVKSYLRSTLFLLNQLSDTEILAYSLTRLRASIMFFAAFPSLLHKLIQVAVNLWTTGGGTLSSCSFLIISDVASFFGSDFYDVCLKKMYRAFMGRCRVVEPMNIKDVESLRDSFLELCSMDLQKSVSLAMSSIQKLARIFQLGLKTKKEVLKKICSLEYVTSIDLWVAFVSANIRENDFHGLLLTMIQIINGIAYLFPGPRYLPLRIRCIQWLNRLSSSSGIFIPVSSLVLDILEYKTTKEVGKSEQVVKFPAYLKLPKHLLKLPSFQEECVFAAIELLSIHLEQWSYHVSFPELATIPNIRLRKFQEKLNVESLCHMVKRFIDQVEKNVDFVEKKRDQVSFVPKGKDSVDSFLQMEKSSGNTTFTQFYRSVVQKAALRRLTMGDEKSLVEQTNSARRKGHSQSQKNKLDKRVNGHRD</sequence>
<proteinExistence type="inferred from homology"/>
<reference evidence="6" key="1">
    <citation type="submission" date="2023-05" db="EMBL/GenBank/DDBJ databases">
        <title>Nepenthes gracilis genome sequencing.</title>
        <authorList>
            <person name="Fukushima K."/>
        </authorList>
    </citation>
    <scope>NUCLEOTIDE SEQUENCE</scope>
    <source>
        <strain evidence="6">SING2019-196</strain>
    </source>
</reference>